<name>A0A8T0V9I7_PANVG</name>
<dbReference type="Proteomes" id="UP000823388">
    <property type="component" value="Chromosome 3K"/>
</dbReference>
<feature type="compositionally biased region" description="Basic residues" evidence="1">
    <location>
        <begin position="1"/>
        <end position="13"/>
    </location>
</feature>
<sequence length="390" mass="43056">MSRVDKRPRRAARRTSGAEPVPVPVPVTGSDDSLGEVEERDWAHLLPDLVGKIAGDLLSDDVAEYIRLRAVCKPWRSSTTDPSTLDPRFFPRQWLLIAEEKLRRDGKPERFVNVRTGATLRIELPNPKEYTHHGNTEGLLVLWHSLTDTVCLLNPLTMAFTDLPMMSTVQLTQPLGDGDDNGDGDVIYYSYCNIKAAGVLTDIDNMGRPRSKPTVVLSLNWGMIRTAIVCAEPGDTLWRAVDMSCAGDIECELPAIHGGLAVQGRFFVPNRAGDVLEVEVRPQPRLTYVARQAGDEAQSGLNQRSYLVPSGNDVGAGMLLLRTWGPGNVHYQAFTVDLGNRRLARHEMGGTDTTVFLPSVTLRSSAFPNVVANIAYLKRHMKALMQGLYI</sequence>
<feature type="domain" description="KIB1-4 beta-propeller" evidence="2">
    <location>
        <begin position="112"/>
        <end position="337"/>
    </location>
</feature>
<comment type="caution">
    <text evidence="3">The sequence shown here is derived from an EMBL/GenBank/DDBJ whole genome shotgun (WGS) entry which is preliminary data.</text>
</comment>
<dbReference type="PANTHER" id="PTHR33165:SF54">
    <property type="entry name" value="DUF1618 DOMAIN-CONTAINING PROTEIN"/>
    <property type="match status" value="1"/>
</dbReference>
<dbReference type="Pfam" id="PF03478">
    <property type="entry name" value="Beta-prop_KIB1-4"/>
    <property type="match status" value="1"/>
</dbReference>
<dbReference type="InterPro" id="IPR005174">
    <property type="entry name" value="KIB1-4_b-propeller"/>
</dbReference>
<gene>
    <name evidence="3" type="ORF">PVAP13_3KG438004</name>
</gene>
<organism evidence="3 4">
    <name type="scientific">Panicum virgatum</name>
    <name type="common">Blackwell switchgrass</name>
    <dbReference type="NCBI Taxonomy" id="38727"/>
    <lineage>
        <taxon>Eukaryota</taxon>
        <taxon>Viridiplantae</taxon>
        <taxon>Streptophyta</taxon>
        <taxon>Embryophyta</taxon>
        <taxon>Tracheophyta</taxon>
        <taxon>Spermatophyta</taxon>
        <taxon>Magnoliopsida</taxon>
        <taxon>Liliopsida</taxon>
        <taxon>Poales</taxon>
        <taxon>Poaceae</taxon>
        <taxon>PACMAD clade</taxon>
        <taxon>Panicoideae</taxon>
        <taxon>Panicodae</taxon>
        <taxon>Paniceae</taxon>
        <taxon>Panicinae</taxon>
        <taxon>Panicum</taxon>
        <taxon>Panicum sect. Hiantes</taxon>
    </lineage>
</organism>
<keyword evidence="4" id="KW-1185">Reference proteome</keyword>
<reference evidence="3" key="1">
    <citation type="submission" date="2020-05" db="EMBL/GenBank/DDBJ databases">
        <title>WGS assembly of Panicum virgatum.</title>
        <authorList>
            <person name="Lovell J.T."/>
            <person name="Jenkins J."/>
            <person name="Shu S."/>
            <person name="Juenger T.E."/>
            <person name="Schmutz J."/>
        </authorList>
    </citation>
    <scope>NUCLEOTIDE SEQUENCE</scope>
    <source>
        <strain evidence="3">AP13</strain>
    </source>
</reference>
<proteinExistence type="predicted"/>
<dbReference type="PANTHER" id="PTHR33165">
    <property type="entry name" value="F-BOX DOMAIN CONTAINING PROTEIN-LIKE-RELATED"/>
    <property type="match status" value="1"/>
</dbReference>
<dbReference type="AlphaFoldDB" id="A0A8T0V9I7"/>
<dbReference type="EMBL" id="CM029041">
    <property type="protein sequence ID" value="KAG2629523.1"/>
    <property type="molecule type" value="Genomic_DNA"/>
</dbReference>
<accession>A0A8T0V9I7</accession>
<evidence type="ECO:0000313" key="4">
    <source>
        <dbReference type="Proteomes" id="UP000823388"/>
    </source>
</evidence>
<evidence type="ECO:0000256" key="1">
    <source>
        <dbReference type="SAM" id="MobiDB-lite"/>
    </source>
</evidence>
<evidence type="ECO:0000313" key="3">
    <source>
        <dbReference type="EMBL" id="KAG2629523.1"/>
    </source>
</evidence>
<evidence type="ECO:0000259" key="2">
    <source>
        <dbReference type="Pfam" id="PF03478"/>
    </source>
</evidence>
<protein>
    <recommendedName>
        <fullName evidence="2">KIB1-4 beta-propeller domain-containing protein</fullName>
    </recommendedName>
</protein>
<feature type="region of interest" description="Disordered" evidence="1">
    <location>
        <begin position="1"/>
        <end position="34"/>
    </location>
</feature>